<dbReference type="EMBL" id="JAVDWO010000016">
    <property type="protein sequence ID" value="MDR7194478.1"/>
    <property type="molecule type" value="Genomic_DNA"/>
</dbReference>
<reference evidence="2 3" key="1">
    <citation type="submission" date="2023-07" db="EMBL/GenBank/DDBJ databases">
        <title>Sorghum-associated microbial communities from plants grown in Nebraska, USA.</title>
        <authorList>
            <person name="Schachtman D."/>
        </authorList>
    </citation>
    <scope>NUCLEOTIDE SEQUENCE [LARGE SCALE GENOMIC DNA]</scope>
    <source>
        <strain evidence="2 3">4099</strain>
    </source>
</reference>
<proteinExistence type="predicted"/>
<evidence type="ECO:0000256" key="1">
    <source>
        <dbReference type="SAM" id="SignalP"/>
    </source>
</evidence>
<organism evidence="2 3">
    <name type="scientific">Luteimonas terrae</name>
    <dbReference type="NCBI Taxonomy" id="1530191"/>
    <lineage>
        <taxon>Bacteria</taxon>
        <taxon>Pseudomonadati</taxon>
        <taxon>Pseudomonadota</taxon>
        <taxon>Gammaproteobacteria</taxon>
        <taxon>Lysobacterales</taxon>
        <taxon>Lysobacteraceae</taxon>
        <taxon>Luteimonas</taxon>
    </lineage>
</organism>
<feature type="signal peptide" evidence="1">
    <location>
        <begin position="1"/>
        <end position="20"/>
    </location>
</feature>
<sequence>MIRVAACLALGLLAAVPVFAADDYPAMLGYLTQSRVDGNAFVGASGAIAINLAAGDLNQQANLRAIAVGTRAIADVDARQSRRRESATTPDTATAVIAGNALAGASGIASINQASGAGNASFNAVSLALAQQGIREADDDSALSAAFASAGQQHGFEHGGATSDRRVASVEPTALQGFEGVLQLNQVAGSGNDTGNTLAMSFQAGP</sequence>
<evidence type="ECO:0000313" key="2">
    <source>
        <dbReference type="EMBL" id="MDR7194478.1"/>
    </source>
</evidence>
<accession>A0ABU1Y0D1</accession>
<name>A0ABU1Y0D1_9GAMM</name>
<protein>
    <recommendedName>
        <fullName evidence="4">Fap amyloid fibril minor component</fullName>
    </recommendedName>
</protein>
<feature type="chain" id="PRO_5045371208" description="Fap amyloid fibril minor component" evidence="1">
    <location>
        <begin position="21"/>
        <end position="206"/>
    </location>
</feature>
<keyword evidence="1" id="KW-0732">Signal</keyword>
<dbReference type="Proteomes" id="UP001256588">
    <property type="component" value="Unassembled WGS sequence"/>
</dbReference>
<keyword evidence="3" id="KW-1185">Reference proteome</keyword>
<gene>
    <name evidence="2" type="ORF">J2W68_003226</name>
</gene>
<evidence type="ECO:0000313" key="3">
    <source>
        <dbReference type="Proteomes" id="UP001256588"/>
    </source>
</evidence>
<comment type="caution">
    <text evidence="2">The sequence shown here is derived from an EMBL/GenBank/DDBJ whole genome shotgun (WGS) entry which is preliminary data.</text>
</comment>
<evidence type="ECO:0008006" key="4">
    <source>
        <dbReference type="Google" id="ProtNLM"/>
    </source>
</evidence>